<evidence type="ECO:0000313" key="1">
    <source>
        <dbReference type="EMBL" id="CAA9237224.1"/>
    </source>
</evidence>
<gene>
    <name evidence="1" type="ORF">AVDCRST_MAG93-1153</name>
</gene>
<sequence length="40" mass="4383">MAFLTHFLVILVLGLVVDRAAYSGLKSTAESFWPLGQYAP</sequence>
<dbReference type="EMBL" id="CADCTR010000388">
    <property type="protein sequence ID" value="CAA9237224.1"/>
    <property type="molecule type" value="Genomic_DNA"/>
</dbReference>
<name>A0A6J4I1B1_9CHLR</name>
<protein>
    <submittedName>
        <fullName evidence="1">Uncharacterized protein</fullName>
    </submittedName>
</protein>
<dbReference type="AlphaFoldDB" id="A0A6J4I1B1"/>
<reference evidence="1" key="1">
    <citation type="submission" date="2020-02" db="EMBL/GenBank/DDBJ databases">
        <authorList>
            <person name="Meier V. D."/>
        </authorList>
    </citation>
    <scope>NUCLEOTIDE SEQUENCE</scope>
    <source>
        <strain evidence="1">AVDCRST_MAG93</strain>
    </source>
</reference>
<accession>A0A6J4I1B1</accession>
<organism evidence="1">
    <name type="scientific">uncultured Chloroflexia bacterium</name>
    <dbReference type="NCBI Taxonomy" id="1672391"/>
    <lineage>
        <taxon>Bacteria</taxon>
        <taxon>Bacillati</taxon>
        <taxon>Chloroflexota</taxon>
        <taxon>Chloroflexia</taxon>
        <taxon>environmental samples</taxon>
    </lineage>
</organism>
<proteinExistence type="predicted"/>